<dbReference type="Pfam" id="PF07714">
    <property type="entry name" value="PK_Tyr_Ser-Thr"/>
    <property type="match status" value="2"/>
</dbReference>
<dbReference type="Gene3D" id="1.10.510.10">
    <property type="entry name" value="Transferase(Phosphotransferase) domain 1"/>
    <property type="match status" value="1"/>
</dbReference>
<keyword evidence="4 7" id="KW-0472">Membrane</keyword>
<evidence type="ECO:0000256" key="7">
    <source>
        <dbReference type="SAM" id="Phobius"/>
    </source>
</evidence>
<evidence type="ECO:0000256" key="4">
    <source>
        <dbReference type="ARBA" id="ARBA00023136"/>
    </source>
</evidence>
<dbReference type="InterPro" id="IPR011009">
    <property type="entry name" value="Kinase-like_dom_sf"/>
</dbReference>
<dbReference type="Gene3D" id="3.30.200.20">
    <property type="entry name" value="Phosphorylase Kinase, domain 1"/>
    <property type="match status" value="1"/>
</dbReference>
<evidence type="ECO:0000256" key="2">
    <source>
        <dbReference type="ARBA" id="ARBA00022729"/>
    </source>
</evidence>
<feature type="region of interest" description="Disordered" evidence="6">
    <location>
        <begin position="89"/>
        <end position="177"/>
    </location>
</feature>
<dbReference type="InterPro" id="IPR001245">
    <property type="entry name" value="Ser-Thr/Tyr_kinase_cat_dom"/>
</dbReference>
<feature type="compositionally biased region" description="Low complexity" evidence="6">
    <location>
        <begin position="89"/>
        <end position="109"/>
    </location>
</feature>
<dbReference type="EMBL" id="JACTNZ010000009">
    <property type="protein sequence ID" value="KAG5533539.1"/>
    <property type="molecule type" value="Genomic_DNA"/>
</dbReference>
<evidence type="ECO:0000256" key="3">
    <source>
        <dbReference type="ARBA" id="ARBA00022989"/>
    </source>
</evidence>
<evidence type="ECO:0000313" key="9">
    <source>
        <dbReference type="EMBL" id="KAG5533539.1"/>
    </source>
</evidence>
<evidence type="ECO:0000259" key="8">
    <source>
        <dbReference type="PROSITE" id="PS50011"/>
    </source>
</evidence>
<evidence type="ECO:0000256" key="6">
    <source>
        <dbReference type="SAM" id="MobiDB-lite"/>
    </source>
</evidence>
<keyword evidence="2" id="KW-0732">Signal</keyword>
<dbReference type="GO" id="GO:0004672">
    <property type="term" value="F:protein kinase activity"/>
    <property type="evidence" value="ECO:0007669"/>
    <property type="project" value="InterPro"/>
</dbReference>
<dbReference type="InterPro" id="IPR000719">
    <property type="entry name" value="Prot_kinase_dom"/>
</dbReference>
<protein>
    <recommendedName>
        <fullName evidence="8">Protein kinase domain-containing protein</fullName>
    </recommendedName>
</protein>
<feature type="compositionally biased region" description="Pro residues" evidence="6">
    <location>
        <begin position="138"/>
        <end position="148"/>
    </location>
</feature>
<comment type="caution">
    <text evidence="9">The sequence shown here is derived from an EMBL/GenBank/DDBJ whole genome shotgun (WGS) entry which is preliminary data.</text>
</comment>
<keyword evidence="1 7" id="KW-0812">Transmembrane</keyword>
<reference evidence="9" key="1">
    <citation type="submission" date="2020-08" db="EMBL/GenBank/DDBJ databases">
        <title>Plant Genome Project.</title>
        <authorList>
            <person name="Zhang R.-G."/>
        </authorList>
    </citation>
    <scope>NUCLEOTIDE SEQUENCE</scope>
    <source>
        <strain evidence="9">WSP0</strain>
        <tissue evidence="9">Leaf</tissue>
    </source>
</reference>
<feature type="domain" description="Protein kinase" evidence="8">
    <location>
        <begin position="248"/>
        <end position="498"/>
    </location>
</feature>
<evidence type="ECO:0000313" key="10">
    <source>
        <dbReference type="Proteomes" id="UP000823749"/>
    </source>
</evidence>
<dbReference type="PANTHER" id="PTHR46084">
    <property type="entry name" value="PROTEIN MALE DISCOVERER 2"/>
    <property type="match status" value="1"/>
</dbReference>
<feature type="transmembrane region" description="Helical" evidence="7">
    <location>
        <begin position="184"/>
        <end position="208"/>
    </location>
</feature>
<feature type="compositionally biased region" description="Low complexity" evidence="6">
    <location>
        <begin position="119"/>
        <end position="137"/>
    </location>
</feature>
<comment type="subcellular location">
    <subcellularLocation>
        <location evidence="5">Endomembrane system</location>
        <topology evidence="5">Single-pass type I membrane protein</topology>
    </subcellularLocation>
</comment>
<dbReference type="GO" id="GO:0012505">
    <property type="term" value="C:endomembrane system"/>
    <property type="evidence" value="ECO:0007669"/>
    <property type="project" value="UniProtKB-SubCell"/>
</dbReference>
<dbReference type="GO" id="GO:0005524">
    <property type="term" value="F:ATP binding"/>
    <property type="evidence" value="ECO:0007669"/>
    <property type="project" value="InterPro"/>
</dbReference>
<dbReference type="PANTHER" id="PTHR46084:SF4">
    <property type="entry name" value="PROTEIN KINASE DOMAIN-CONTAINING PROTEIN"/>
    <property type="match status" value="1"/>
</dbReference>
<dbReference type="SUPFAM" id="SSF56112">
    <property type="entry name" value="Protein kinase-like (PK-like)"/>
    <property type="match status" value="1"/>
</dbReference>
<dbReference type="PROSITE" id="PS50011">
    <property type="entry name" value="PROTEIN_KINASE_DOM"/>
    <property type="match status" value="1"/>
</dbReference>
<dbReference type="FunFam" id="3.30.200.20:FF:000489">
    <property type="entry name" value="Inactive receptor-like serine/threonine-protein kinase"/>
    <property type="match status" value="1"/>
</dbReference>
<sequence length="525" mass="57572">MRVAMIEIWRLRERRSAIFLLVACLLYQNLSLCWSLDEEGLALSNWNDGFRILDPCSWFGLDCWNTNVLVLNNAKTGSSAPRKLLVKPASVPPKAAHASKAAHGTSPSPSSSPSPSPKPRASSSSPSPLPRSHAPYSSPSPSPTPSTAPTPNASSHSFVSPTPSSTAENPSISDESSNSNSHQALIIICAAIVGPMLLFSLVIGIFFCRGNKIVAVRPWATGLSGQLQKAFVTGVPKLKRAELEAACEDFSNVIGSSPIGTVYKGTLSSGVEIAVTSIAVTSAKEWSTNLEAQFRDKINSLSKVNHKNFMNLLGYCEEDEPFTRMLVFEYAPNGTLFEHLHIKEAEHLEWGMRMRITMGIAYCLDHMHQLKRPIAHKNLHSSSVNLTEDYASKVSDFVLLDKVAAAEMDSHPESNVYSFGVVLFEIVTGRLHSGSIEDWASDYLRGDRSLRDMVDPTLKSFQEEQIEQIDEVIKSCVNPNPKRRPQMKDVTARLREITSIGPDGAVPKLSPLWWAELEIMSVEGS</sequence>
<organism evidence="9 10">
    <name type="scientific">Rhododendron griersonianum</name>
    <dbReference type="NCBI Taxonomy" id="479676"/>
    <lineage>
        <taxon>Eukaryota</taxon>
        <taxon>Viridiplantae</taxon>
        <taxon>Streptophyta</taxon>
        <taxon>Embryophyta</taxon>
        <taxon>Tracheophyta</taxon>
        <taxon>Spermatophyta</taxon>
        <taxon>Magnoliopsida</taxon>
        <taxon>eudicotyledons</taxon>
        <taxon>Gunneridae</taxon>
        <taxon>Pentapetalae</taxon>
        <taxon>asterids</taxon>
        <taxon>Ericales</taxon>
        <taxon>Ericaceae</taxon>
        <taxon>Ericoideae</taxon>
        <taxon>Rhodoreae</taxon>
        <taxon>Rhododendron</taxon>
    </lineage>
</organism>
<dbReference type="AlphaFoldDB" id="A0AAV6J4A9"/>
<evidence type="ECO:0000256" key="5">
    <source>
        <dbReference type="ARBA" id="ARBA00046288"/>
    </source>
</evidence>
<proteinExistence type="predicted"/>
<evidence type="ECO:0000256" key="1">
    <source>
        <dbReference type="ARBA" id="ARBA00022692"/>
    </source>
</evidence>
<dbReference type="Proteomes" id="UP000823749">
    <property type="component" value="Chromosome 9"/>
</dbReference>
<gene>
    <name evidence="9" type="ORF">RHGRI_027656</name>
</gene>
<keyword evidence="3 7" id="KW-1133">Transmembrane helix</keyword>
<name>A0AAV6J4A9_9ERIC</name>
<accession>A0AAV6J4A9</accession>
<feature type="compositionally biased region" description="Low complexity" evidence="6">
    <location>
        <begin position="149"/>
        <end position="177"/>
    </location>
</feature>
<keyword evidence="10" id="KW-1185">Reference proteome</keyword>